<evidence type="ECO:0000259" key="9">
    <source>
        <dbReference type="PROSITE" id="PS50850"/>
    </source>
</evidence>
<organism evidence="10 11">
    <name type="scientific">Actinoplanes palleronii</name>
    <dbReference type="NCBI Taxonomy" id="113570"/>
    <lineage>
        <taxon>Bacteria</taxon>
        <taxon>Bacillati</taxon>
        <taxon>Actinomycetota</taxon>
        <taxon>Actinomycetes</taxon>
        <taxon>Micromonosporales</taxon>
        <taxon>Micromonosporaceae</taxon>
        <taxon>Actinoplanes</taxon>
    </lineage>
</organism>
<evidence type="ECO:0000256" key="1">
    <source>
        <dbReference type="ARBA" id="ARBA00004651"/>
    </source>
</evidence>
<feature type="transmembrane region" description="Helical" evidence="8">
    <location>
        <begin position="12"/>
        <end position="34"/>
    </location>
</feature>
<keyword evidence="11" id="KW-1185">Reference proteome</keyword>
<feature type="transmembrane region" description="Helical" evidence="8">
    <location>
        <begin position="163"/>
        <end position="185"/>
    </location>
</feature>
<accession>A0ABQ4BT23</accession>
<evidence type="ECO:0000313" key="10">
    <source>
        <dbReference type="EMBL" id="GIE73829.1"/>
    </source>
</evidence>
<feature type="transmembrane region" description="Helical" evidence="8">
    <location>
        <begin position="77"/>
        <end position="96"/>
    </location>
</feature>
<feature type="transmembrane region" description="Helical" evidence="8">
    <location>
        <begin position="102"/>
        <end position="123"/>
    </location>
</feature>
<evidence type="ECO:0000256" key="8">
    <source>
        <dbReference type="SAM" id="Phobius"/>
    </source>
</evidence>
<evidence type="ECO:0000256" key="2">
    <source>
        <dbReference type="ARBA" id="ARBA00008537"/>
    </source>
</evidence>
<evidence type="ECO:0000313" key="11">
    <source>
        <dbReference type="Proteomes" id="UP000624709"/>
    </source>
</evidence>
<keyword evidence="4" id="KW-1003">Cell membrane</keyword>
<evidence type="ECO:0000256" key="4">
    <source>
        <dbReference type="ARBA" id="ARBA00022475"/>
    </source>
</evidence>
<keyword evidence="6 8" id="KW-1133">Transmembrane helix</keyword>
<evidence type="ECO:0000256" key="6">
    <source>
        <dbReference type="ARBA" id="ARBA00022989"/>
    </source>
</evidence>
<dbReference type="PANTHER" id="PTHR42718">
    <property type="entry name" value="MAJOR FACILITATOR SUPERFAMILY MULTIDRUG TRANSPORTER MFSC"/>
    <property type="match status" value="1"/>
</dbReference>
<dbReference type="InterPro" id="IPR011701">
    <property type="entry name" value="MFS"/>
</dbReference>
<dbReference type="EMBL" id="BOMS01000191">
    <property type="protein sequence ID" value="GIE73829.1"/>
    <property type="molecule type" value="Genomic_DNA"/>
</dbReference>
<dbReference type="PANTHER" id="PTHR42718:SF9">
    <property type="entry name" value="MAJOR FACILITATOR SUPERFAMILY MULTIDRUG TRANSPORTER MFSC"/>
    <property type="match status" value="1"/>
</dbReference>
<sequence>MASTDAAVSRTAWALIIGGLAPIFDSTIVAIALRDLAADLHATVGTIQWVSTAYLLALAVAVPVVGWAQQRFGGKRLWLVALTVFLAGSVLCAFAWNAYSLIAFRVVQGLGGGLMMPLMQSLVVQAAGGRSLGRVVAMIGLPISLGPILGPVLGGVILHSLSWPWLFLVNVPLCLAGLIAAALMLPADPITTTRPRLDLTGLALLAPALGATLLGLSNVAHGGGFGRTDVLVPLLAGVALLATFTGYALRRRDRALIDLRLLAGRPLAASTTVLGFAGAVLYGAMLLLPLFLQEERGLSVLGAALFLIPQGAGSLVLRTQAGKLTDRIGARWVAAAGFVVVTLGTVPFAFAGLHTSTAWLAVVLFVRGLGLGAVLIPVMTVAYLDLDHARIPQASMITRISQQVGGSLGTAAMAVVLQAGHGFRAAFWVASALAALAIALSFLLPAPVRETAERQRSASPRSFKVNR</sequence>
<dbReference type="InterPro" id="IPR004638">
    <property type="entry name" value="EmrB-like"/>
</dbReference>
<keyword evidence="3" id="KW-0813">Transport</keyword>
<keyword evidence="7 8" id="KW-0472">Membrane</keyword>
<keyword evidence="5 8" id="KW-0812">Transmembrane</keyword>
<proteinExistence type="inferred from homology"/>
<dbReference type="CDD" id="cd17503">
    <property type="entry name" value="MFS_LmrB_MDR_like"/>
    <property type="match status" value="1"/>
</dbReference>
<feature type="transmembrane region" description="Helical" evidence="8">
    <location>
        <begin position="135"/>
        <end position="157"/>
    </location>
</feature>
<feature type="transmembrane region" description="Helical" evidence="8">
    <location>
        <begin position="269"/>
        <end position="292"/>
    </location>
</feature>
<comment type="subcellular location">
    <subcellularLocation>
        <location evidence="1">Cell membrane</location>
        <topology evidence="1">Multi-pass membrane protein</topology>
    </subcellularLocation>
</comment>
<reference evidence="10 11" key="1">
    <citation type="submission" date="2021-01" db="EMBL/GenBank/DDBJ databases">
        <title>Whole genome shotgun sequence of Actinoplanes palleronii NBRC 14916.</title>
        <authorList>
            <person name="Komaki H."/>
            <person name="Tamura T."/>
        </authorList>
    </citation>
    <scope>NUCLEOTIDE SEQUENCE [LARGE SCALE GENOMIC DNA]</scope>
    <source>
        <strain evidence="10 11">NBRC 14916</strain>
    </source>
</reference>
<protein>
    <submittedName>
        <fullName evidence="10">MFS transporter</fullName>
    </submittedName>
</protein>
<feature type="transmembrane region" description="Helical" evidence="8">
    <location>
        <begin position="46"/>
        <end position="65"/>
    </location>
</feature>
<evidence type="ECO:0000256" key="7">
    <source>
        <dbReference type="ARBA" id="ARBA00023136"/>
    </source>
</evidence>
<dbReference type="SUPFAM" id="SSF103473">
    <property type="entry name" value="MFS general substrate transporter"/>
    <property type="match status" value="1"/>
</dbReference>
<dbReference type="RefSeq" id="WP_203831376.1">
    <property type="nucleotide sequence ID" value="NZ_BAAATY010000079.1"/>
</dbReference>
<gene>
    <name evidence="10" type="ORF">Apa02nite_099370</name>
</gene>
<comment type="caution">
    <text evidence="10">The sequence shown here is derived from an EMBL/GenBank/DDBJ whole genome shotgun (WGS) entry which is preliminary data.</text>
</comment>
<name>A0ABQ4BT23_9ACTN</name>
<dbReference type="Gene3D" id="1.20.1250.20">
    <property type="entry name" value="MFS general substrate transporter like domains"/>
    <property type="match status" value="2"/>
</dbReference>
<comment type="similarity">
    <text evidence="2">Belongs to the major facilitator superfamily. EmrB family.</text>
</comment>
<dbReference type="NCBIfam" id="TIGR00711">
    <property type="entry name" value="efflux_EmrB"/>
    <property type="match status" value="1"/>
</dbReference>
<dbReference type="InterPro" id="IPR020846">
    <property type="entry name" value="MFS_dom"/>
</dbReference>
<feature type="transmembrane region" description="Helical" evidence="8">
    <location>
        <begin position="197"/>
        <end position="218"/>
    </location>
</feature>
<feature type="transmembrane region" description="Helical" evidence="8">
    <location>
        <begin position="396"/>
        <end position="419"/>
    </location>
</feature>
<feature type="transmembrane region" description="Helical" evidence="8">
    <location>
        <begin position="230"/>
        <end position="249"/>
    </location>
</feature>
<feature type="transmembrane region" description="Helical" evidence="8">
    <location>
        <begin position="298"/>
        <end position="317"/>
    </location>
</feature>
<feature type="transmembrane region" description="Helical" evidence="8">
    <location>
        <begin position="425"/>
        <end position="446"/>
    </location>
</feature>
<dbReference type="Proteomes" id="UP000624709">
    <property type="component" value="Unassembled WGS sequence"/>
</dbReference>
<feature type="transmembrane region" description="Helical" evidence="8">
    <location>
        <begin position="359"/>
        <end position="384"/>
    </location>
</feature>
<evidence type="ECO:0000256" key="5">
    <source>
        <dbReference type="ARBA" id="ARBA00022692"/>
    </source>
</evidence>
<evidence type="ECO:0000256" key="3">
    <source>
        <dbReference type="ARBA" id="ARBA00022448"/>
    </source>
</evidence>
<feature type="domain" description="Major facilitator superfamily (MFS) profile" evidence="9">
    <location>
        <begin position="11"/>
        <end position="449"/>
    </location>
</feature>
<dbReference type="Pfam" id="PF07690">
    <property type="entry name" value="MFS_1"/>
    <property type="match status" value="1"/>
</dbReference>
<dbReference type="InterPro" id="IPR036259">
    <property type="entry name" value="MFS_trans_sf"/>
</dbReference>
<dbReference type="PROSITE" id="PS50850">
    <property type="entry name" value="MFS"/>
    <property type="match status" value="1"/>
</dbReference>
<feature type="transmembrane region" description="Helical" evidence="8">
    <location>
        <begin position="329"/>
        <end position="353"/>
    </location>
</feature>